<organism evidence="1 2">
    <name type="scientific">Wickerhamomyces ciferrii (strain ATCC 14091 / BCRC 22168 / CBS 111 / JCM 3599 / NBRC 0793 / NRRL Y-1031 F-60-10)</name>
    <name type="common">Yeast</name>
    <name type="synonym">Pichia ciferrii</name>
    <dbReference type="NCBI Taxonomy" id="1206466"/>
    <lineage>
        <taxon>Eukaryota</taxon>
        <taxon>Fungi</taxon>
        <taxon>Dikarya</taxon>
        <taxon>Ascomycota</taxon>
        <taxon>Saccharomycotina</taxon>
        <taxon>Saccharomycetes</taxon>
        <taxon>Phaffomycetales</taxon>
        <taxon>Wickerhamomycetaceae</taxon>
        <taxon>Wickerhamomyces</taxon>
    </lineage>
</organism>
<evidence type="ECO:0000313" key="2">
    <source>
        <dbReference type="Proteomes" id="UP000009328"/>
    </source>
</evidence>
<name>K0KLZ6_WICCF</name>
<keyword evidence="2" id="KW-1185">Reference proteome</keyword>
<reference evidence="1 2" key="1">
    <citation type="journal article" date="2012" name="Eukaryot. Cell">
        <title>Draft genome sequence of Wickerhamomyces ciferrii NRRL Y-1031 F-60-10.</title>
        <authorList>
            <person name="Schneider J."/>
            <person name="Andrea H."/>
            <person name="Blom J."/>
            <person name="Jaenicke S."/>
            <person name="Ruckert C."/>
            <person name="Schorsch C."/>
            <person name="Szczepanowski R."/>
            <person name="Farwick M."/>
            <person name="Goesmann A."/>
            <person name="Puhler A."/>
            <person name="Schaffer S."/>
            <person name="Tauch A."/>
            <person name="Kohler T."/>
            <person name="Brinkrolf K."/>
        </authorList>
    </citation>
    <scope>NUCLEOTIDE SEQUENCE [LARGE SCALE GENOMIC DNA]</scope>
    <source>
        <strain evidence="2">ATCC 14091 / BCRC 22168 / CBS 111 / JCM 3599 / NBRC 0793 / NRRL Y-1031 F-60-10</strain>
    </source>
</reference>
<protein>
    <submittedName>
        <fullName evidence="1">Uncharacterized protein</fullName>
    </submittedName>
</protein>
<gene>
    <name evidence="1" type="ORF">BN7_2774</name>
</gene>
<dbReference type="InParanoid" id="K0KLZ6"/>
<dbReference type="HOGENOM" id="CLU_1497363_0_0_1"/>
<proteinExistence type="predicted"/>
<evidence type="ECO:0000313" key="1">
    <source>
        <dbReference type="EMBL" id="CCH43227.1"/>
    </source>
</evidence>
<comment type="caution">
    <text evidence="1">The sequence shown here is derived from an EMBL/GenBank/DDBJ whole genome shotgun (WGS) entry which is preliminary data.</text>
</comment>
<dbReference type="EMBL" id="CAIF01000071">
    <property type="protein sequence ID" value="CCH43227.1"/>
    <property type="molecule type" value="Genomic_DNA"/>
</dbReference>
<accession>K0KLZ6</accession>
<sequence length="180" mass="21275">MIKELKFDITAPEGSAVKLFHGKEYYQNGAYIFFEEVQAQKSLYNQSLSMSKLEKKKGLTRIEIPNREEYPSYIKREYEEATSYTIYSNEEDLNGNKSFVKVSYHYSECDWKIEDYKILNESEESESFEDVKPCDTKDKYVSRKFRPVVVMFLSKTLYSNPNNYKKEGTEQSTIIFRPES</sequence>
<dbReference type="AlphaFoldDB" id="K0KLZ6"/>
<dbReference type="Proteomes" id="UP000009328">
    <property type="component" value="Unassembled WGS sequence"/>
</dbReference>